<evidence type="ECO:0000256" key="1">
    <source>
        <dbReference type="ARBA" id="ARBA00022630"/>
    </source>
</evidence>
<dbReference type="GO" id="GO:0008688">
    <property type="term" value="F:3-(3-hydroxyphenyl)propionate hydroxylase activity"/>
    <property type="evidence" value="ECO:0007669"/>
    <property type="project" value="TreeGrafter"/>
</dbReference>
<dbReference type="GO" id="GO:0071949">
    <property type="term" value="F:FAD binding"/>
    <property type="evidence" value="ECO:0007669"/>
    <property type="project" value="InterPro"/>
</dbReference>
<dbReference type="Proteomes" id="UP000184330">
    <property type="component" value="Unassembled WGS sequence"/>
</dbReference>
<dbReference type="InterPro" id="IPR050631">
    <property type="entry name" value="PheA/TfdB_FAD_monoxygenase"/>
</dbReference>
<keyword evidence="1" id="KW-0285">Flavoprotein</keyword>
<gene>
    <name evidence="5" type="ORF">PAC_19406</name>
</gene>
<reference evidence="5 6" key="1">
    <citation type="submission" date="2016-03" db="EMBL/GenBank/DDBJ databases">
        <authorList>
            <person name="Ploux O."/>
        </authorList>
    </citation>
    <scope>NUCLEOTIDE SEQUENCE [LARGE SCALE GENOMIC DNA]</scope>
    <source>
        <strain evidence="5 6">UAMH 11012</strain>
    </source>
</reference>
<accession>A0A1L7XWU6</accession>
<dbReference type="OrthoDB" id="10016252at2759"/>
<dbReference type="SUPFAM" id="SSF51905">
    <property type="entry name" value="FAD/NAD(P)-binding domain"/>
    <property type="match status" value="1"/>
</dbReference>
<dbReference type="PANTHER" id="PTHR43476:SF3">
    <property type="entry name" value="FAD-BINDING MONOOXYGENASE"/>
    <property type="match status" value="1"/>
</dbReference>
<evidence type="ECO:0000256" key="2">
    <source>
        <dbReference type="ARBA" id="ARBA00022827"/>
    </source>
</evidence>
<protein>
    <recommendedName>
        <fullName evidence="4">FAD-binding domain-containing protein</fullName>
    </recommendedName>
</protein>
<dbReference type="EMBL" id="FJOG01000072">
    <property type="protein sequence ID" value="CZR69506.1"/>
    <property type="molecule type" value="Genomic_DNA"/>
</dbReference>
<evidence type="ECO:0000259" key="4">
    <source>
        <dbReference type="Pfam" id="PF01494"/>
    </source>
</evidence>
<evidence type="ECO:0000256" key="3">
    <source>
        <dbReference type="ARBA" id="ARBA00023002"/>
    </source>
</evidence>
<keyword evidence="3" id="KW-0560">Oxidoreductase</keyword>
<evidence type="ECO:0000313" key="5">
    <source>
        <dbReference type="EMBL" id="CZR69506.1"/>
    </source>
</evidence>
<dbReference type="STRING" id="576137.A0A1L7XWU6"/>
<organism evidence="5 6">
    <name type="scientific">Phialocephala subalpina</name>
    <dbReference type="NCBI Taxonomy" id="576137"/>
    <lineage>
        <taxon>Eukaryota</taxon>
        <taxon>Fungi</taxon>
        <taxon>Dikarya</taxon>
        <taxon>Ascomycota</taxon>
        <taxon>Pezizomycotina</taxon>
        <taxon>Leotiomycetes</taxon>
        <taxon>Helotiales</taxon>
        <taxon>Mollisiaceae</taxon>
        <taxon>Phialocephala</taxon>
        <taxon>Phialocephala fortinii species complex</taxon>
    </lineage>
</organism>
<evidence type="ECO:0000313" key="6">
    <source>
        <dbReference type="Proteomes" id="UP000184330"/>
    </source>
</evidence>
<sequence length="261" mass="29263">MNEEYFDIVICGCGPTGASLSANLSRLGIRHLVLEREDSITSDPRGIALDEDGIRIVQGVGKYEQLFTDVGKAMGMFRFIDGGRGLHVNPFLQIDNNTIAGGTGHVGFMSHKQPQLEKHSRDAMDKKYGELRGGATMTKVSEDDENVHVTYQIADAKMHRIRAKFLVGADGKTGFVRKNYLEAKGVLMEKSLKFQYEAVWVALNWYLALPTPKTHPEFPPWNLGYSPEEVYGLFFPRDFDFVSSRPLRINDLVRMVSGPFS</sequence>
<dbReference type="GO" id="GO:0019622">
    <property type="term" value="P:3-(3-hydroxy)phenylpropionate catabolic process"/>
    <property type="evidence" value="ECO:0007669"/>
    <property type="project" value="TreeGrafter"/>
</dbReference>
<dbReference type="InterPro" id="IPR002938">
    <property type="entry name" value="FAD-bd"/>
</dbReference>
<keyword evidence="2" id="KW-0274">FAD</keyword>
<dbReference type="PANTHER" id="PTHR43476">
    <property type="entry name" value="3-(3-HYDROXY-PHENYL)PROPIONATE/3-HYDROXYCINNAMIC ACID HYDROXYLASE"/>
    <property type="match status" value="1"/>
</dbReference>
<proteinExistence type="predicted"/>
<dbReference type="Gene3D" id="3.50.50.60">
    <property type="entry name" value="FAD/NAD(P)-binding domain"/>
    <property type="match status" value="1"/>
</dbReference>
<dbReference type="PRINTS" id="PR00420">
    <property type="entry name" value="RNGMNOXGNASE"/>
</dbReference>
<keyword evidence="6" id="KW-1185">Reference proteome</keyword>
<name>A0A1L7XWU6_9HELO</name>
<dbReference type="InterPro" id="IPR036188">
    <property type="entry name" value="FAD/NAD-bd_sf"/>
</dbReference>
<feature type="domain" description="FAD-binding" evidence="4">
    <location>
        <begin position="7"/>
        <end position="180"/>
    </location>
</feature>
<dbReference type="AlphaFoldDB" id="A0A1L7XWU6"/>
<dbReference type="Pfam" id="PF01494">
    <property type="entry name" value="FAD_binding_3"/>
    <property type="match status" value="1"/>
</dbReference>